<dbReference type="AlphaFoldDB" id="A0A7S1NVF7"/>
<feature type="coiled-coil region" evidence="1">
    <location>
        <begin position="97"/>
        <end position="131"/>
    </location>
</feature>
<accession>A0A7S1NVF7</accession>
<dbReference type="Pfam" id="PF02996">
    <property type="entry name" value="Prefoldin"/>
    <property type="match status" value="1"/>
</dbReference>
<organism evidence="2">
    <name type="scientific">Vitrella brassicaformis</name>
    <dbReference type="NCBI Taxonomy" id="1169539"/>
    <lineage>
        <taxon>Eukaryota</taxon>
        <taxon>Sar</taxon>
        <taxon>Alveolata</taxon>
        <taxon>Colpodellida</taxon>
        <taxon>Vitrellaceae</taxon>
        <taxon>Vitrella</taxon>
    </lineage>
</organism>
<dbReference type="InterPro" id="IPR004127">
    <property type="entry name" value="Prefoldin_subunit_alpha"/>
</dbReference>
<dbReference type="InterPro" id="IPR009053">
    <property type="entry name" value="Prefoldin"/>
</dbReference>
<name>A0A7S1NVF7_9ALVE</name>
<reference evidence="2" key="1">
    <citation type="submission" date="2021-01" db="EMBL/GenBank/DDBJ databases">
        <authorList>
            <person name="Corre E."/>
            <person name="Pelletier E."/>
            <person name="Niang G."/>
            <person name="Scheremetjew M."/>
            <person name="Finn R."/>
            <person name="Kale V."/>
            <person name="Holt S."/>
            <person name="Cochrane G."/>
            <person name="Meng A."/>
            <person name="Brown T."/>
            <person name="Cohen L."/>
        </authorList>
    </citation>
    <scope>NUCLEOTIDE SEQUENCE</scope>
    <source>
        <strain evidence="2">CCMP3346</strain>
    </source>
</reference>
<dbReference type="SUPFAM" id="SSF46579">
    <property type="entry name" value="Prefoldin"/>
    <property type="match status" value="1"/>
</dbReference>
<sequence length="137" mass="15329">MAVEPRLVELERGVAASLRKHVREEEESLRRHIKKQTDCSGLLERIQYLVSGNIQELTLLAPLGADVSAHAHVPSVSRVWVDVGLDVFLEFSLSEAVAFLTAKLDRLTSEVKASLERLSAVRARLEKLQTDGILFRQ</sequence>
<proteinExistence type="predicted"/>
<evidence type="ECO:0000256" key="1">
    <source>
        <dbReference type="SAM" id="Coils"/>
    </source>
</evidence>
<evidence type="ECO:0000313" key="2">
    <source>
        <dbReference type="EMBL" id="CAD9045168.1"/>
    </source>
</evidence>
<protein>
    <submittedName>
        <fullName evidence="2">Uncharacterized protein</fullName>
    </submittedName>
</protein>
<dbReference type="EMBL" id="HBGB01000377">
    <property type="protein sequence ID" value="CAD9045168.1"/>
    <property type="molecule type" value="Transcribed_RNA"/>
</dbReference>
<keyword evidence="1" id="KW-0175">Coiled coil</keyword>
<dbReference type="Gene3D" id="1.10.287.370">
    <property type="match status" value="1"/>
</dbReference>
<gene>
    <name evidence="2" type="ORF">VBRA1451_LOCUS220</name>
</gene>